<evidence type="ECO:0000256" key="5">
    <source>
        <dbReference type="ARBA" id="ARBA00022729"/>
    </source>
</evidence>
<feature type="chain" id="PRO_5034668863" description="Beta-defensin" evidence="9">
    <location>
        <begin position="24"/>
        <end position="76"/>
    </location>
</feature>
<dbReference type="GO" id="GO:0045087">
    <property type="term" value="P:innate immune response"/>
    <property type="evidence" value="ECO:0007669"/>
    <property type="project" value="InterPro"/>
</dbReference>
<evidence type="ECO:0000313" key="11">
    <source>
        <dbReference type="Ensembl" id="ENSCWAP00000023217.1"/>
    </source>
</evidence>
<name>A0A8C3X2M4_9CETA</name>
<dbReference type="Gene3D" id="3.10.360.10">
    <property type="entry name" value="Antimicrobial Peptide, Beta-defensin 2, Chain A"/>
    <property type="match status" value="1"/>
</dbReference>
<evidence type="ECO:0000256" key="7">
    <source>
        <dbReference type="ARBA" id="ARBA00023022"/>
    </source>
</evidence>
<accession>A0A8C3X2M4</accession>
<evidence type="ECO:0000259" key="10">
    <source>
        <dbReference type="Pfam" id="PF13841"/>
    </source>
</evidence>
<dbReference type="PANTHER" id="PTHR15001:SF10">
    <property type="entry name" value="BETA-DEFENSIN 135"/>
    <property type="match status" value="1"/>
</dbReference>
<comment type="similarity">
    <text evidence="2 9">Belongs to the beta-defensin family.</text>
</comment>
<dbReference type="AlphaFoldDB" id="A0A8C3X2M4"/>
<evidence type="ECO:0000256" key="1">
    <source>
        <dbReference type="ARBA" id="ARBA00004613"/>
    </source>
</evidence>
<dbReference type="Pfam" id="PF13841">
    <property type="entry name" value="Defensin_beta_2"/>
    <property type="match status" value="1"/>
</dbReference>
<evidence type="ECO:0000256" key="8">
    <source>
        <dbReference type="ARBA" id="ARBA00023157"/>
    </source>
</evidence>
<dbReference type="Proteomes" id="UP000694540">
    <property type="component" value="Unplaced"/>
</dbReference>
<dbReference type="GO" id="GO:0042742">
    <property type="term" value="P:defense response to bacterium"/>
    <property type="evidence" value="ECO:0007669"/>
    <property type="project" value="UniProtKB-UniRule"/>
</dbReference>
<dbReference type="InterPro" id="IPR050544">
    <property type="entry name" value="Beta-defensin"/>
</dbReference>
<keyword evidence="3 9" id="KW-0964">Secreted</keyword>
<evidence type="ECO:0000256" key="4">
    <source>
        <dbReference type="ARBA" id="ARBA00022529"/>
    </source>
</evidence>
<evidence type="ECO:0000256" key="9">
    <source>
        <dbReference type="RuleBase" id="RU231113"/>
    </source>
</evidence>
<organism evidence="11 12">
    <name type="scientific">Catagonus wagneri</name>
    <name type="common">Chacoan peccary</name>
    <dbReference type="NCBI Taxonomy" id="51154"/>
    <lineage>
        <taxon>Eukaryota</taxon>
        <taxon>Metazoa</taxon>
        <taxon>Chordata</taxon>
        <taxon>Craniata</taxon>
        <taxon>Vertebrata</taxon>
        <taxon>Euteleostomi</taxon>
        <taxon>Mammalia</taxon>
        <taxon>Eutheria</taxon>
        <taxon>Laurasiatheria</taxon>
        <taxon>Artiodactyla</taxon>
        <taxon>Suina</taxon>
        <taxon>Tayassuidae</taxon>
        <taxon>Catagonus</taxon>
    </lineage>
</organism>
<evidence type="ECO:0000256" key="2">
    <source>
        <dbReference type="ARBA" id="ARBA00007371"/>
    </source>
</evidence>
<reference evidence="11" key="1">
    <citation type="submission" date="2025-08" db="UniProtKB">
        <authorList>
            <consortium name="Ensembl"/>
        </authorList>
    </citation>
    <scope>IDENTIFICATION</scope>
</reference>
<protein>
    <recommendedName>
        <fullName evidence="9">Beta-defensin</fullName>
    </recommendedName>
</protein>
<feature type="domain" description="Beta-defensin" evidence="10">
    <location>
        <begin position="35"/>
        <end position="64"/>
    </location>
</feature>
<sequence length="76" mass="8928">MRIALRFLLLTVHLLLFLLAVRSGQNMYLRRLLNTCWRLKGVCRTTCKKHEIFHIFCDLHLQCCIDPSNMPVLTGK</sequence>
<dbReference type="GeneTree" id="ENSGT00940000169471"/>
<comment type="function">
    <text evidence="9">Has antibacterial activity.</text>
</comment>
<proteinExistence type="inferred from homology"/>
<keyword evidence="12" id="KW-1185">Reference proteome</keyword>
<dbReference type="PANTHER" id="PTHR15001">
    <property type="entry name" value="BETA-DEFENSIN 123-RELATED"/>
    <property type="match status" value="1"/>
</dbReference>
<evidence type="ECO:0000313" key="12">
    <source>
        <dbReference type="Proteomes" id="UP000694540"/>
    </source>
</evidence>
<dbReference type="InterPro" id="IPR025933">
    <property type="entry name" value="Beta_defensin_dom"/>
</dbReference>
<evidence type="ECO:0000256" key="6">
    <source>
        <dbReference type="ARBA" id="ARBA00022940"/>
    </source>
</evidence>
<keyword evidence="4 9" id="KW-0929">Antimicrobial</keyword>
<comment type="subcellular location">
    <subcellularLocation>
        <location evidence="1 9">Secreted</location>
    </subcellularLocation>
</comment>
<reference evidence="11" key="2">
    <citation type="submission" date="2025-09" db="UniProtKB">
        <authorList>
            <consortium name="Ensembl"/>
        </authorList>
    </citation>
    <scope>IDENTIFICATION</scope>
</reference>
<keyword evidence="8" id="KW-1015">Disulfide bond</keyword>
<keyword evidence="6 9" id="KW-0211">Defensin</keyword>
<dbReference type="Ensembl" id="ENSCWAT00000025164.1">
    <property type="protein sequence ID" value="ENSCWAP00000023217.1"/>
    <property type="gene ID" value="ENSCWAG00000017708.1"/>
</dbReference>
<dbReference type="GO" id="GO:0005576">
    <property type="term" value="C:extracellular region"/>
    <property type="evidence" value="ECO:0007669"/>
    <property type="project" value="UniProtKB-SubCell"/>
</dbReference>
<keyword evidence="7 9" id="KW-0044">Antibiotic</keyword>
<keyword evidence="5 9" id="KW-0732">Signal</keyword>
<feature type="signal peptide" evidence="9">
    <location>
        <begin position="1"/>
        <end position="23"/>
    </location>
</feature>
<evidence type="ECO:0000256" key="3">
    <source>
        <dbReference type="ARBA" id="ARBA00022525"/>
    </source>
</evidence>